<evidence type="ECO:0000256" key="1">
    <source>
        <dbReference type="ARBA" id="ARBA00004141"/>
    </source>
</evidence>
<feature type="repeat" description="TPR" evidence="5">
    <location>
        <begin position="662"/>
        <end position="695"/>
    </location>
</feature>
<evidence type="ECO:0000313" key="8">
    <source>
        <dbReference type="EMBL" id="WYZ18752.1"/>
    </source>
</evidence>
<feature type="transmembrane region" description="Helical" evidence="6">
    <location>
        <begin position="136"/>
        <end position="161"/>
    </location>
</feature>
<keyword evidence="3 6" id="KW-1133">Transmembrane helix</keyword>
<feature type="transmembrane region" description="Helical" evidence="6">
    <location>
        <begin position="208"/>
        <end position="224"/>
    </location>
</feature>
<evidence type="ECO:0000259" key="7">
    <source>
        <dbReference type="Pfam" id="PF04932"/>
    </source>
</evidence>
<feature type="repeat" description="TPR" evidence="5">
    <location>
        <begin position="791"/>
        <end position="824"/>
    </location>
</feature>
<evidence type="ECO:0000256" key="5">
    <source>
        <dbReference type="PROSITE-ProRule" id="PRU00339"/>
    </source>
</evidence>
<dbReference type="GO" id="GO:0016874">
    <property type="term" value="F:ligase activity"/>
    <property type="evidence" value="ECO:0007669"/>
    <property type="project" value="UniProtKB-KW"/>
</dbReference>
<dbReference type="PROSITE" id="PS50005">
    <property type="entry name" value="TPR"/>
    <property type="match status" value="3"/>
</dbReference>
<sequence length="902" mass="103559">MNTQKIDSIISEVKGKYTIPNFIVLLFISSLLVIDFLPYFKSAEIINPQFLYLSLVNLIISIYFYANSKIISKDIISIFRSSYIFKLYLIFVLLCAISIFSAKNSSLVFTKLTQIIIVFCLFVNLSILLKNKFDQFYKIIFIVSISALLQSWQQLCHFIIIPKNISIIKLLNAMEGNTGNINILASSLTIKVPFLLVGITHFNKYKKWFCFFSLFSVTAVIFLTGARTSLINLFLIFSIYIIYLSREYSFTRVTFFKVLYIIIPVLTAVLFVNSIFERSKDKSRYVSLENRVSQINTEDASSKARLIFWSNAIKMSSKKPVLGIGLGNYQVESIPYERTTSNDSTVSLHTHNDFLEILAETGIINGLIYFSLFVFLFIVNLKNLKKSHNKEKQVISVLTLMILLVYGIDSVFNFPMYRPTMSIFFSLLLALSLINNFKLDQTRLTANNTLIRVITLILIGIAVMTSYSAFIIYKTSHLEYLIGVDNINMNQKGFLNGDEVLKKIPVYPNTLSSSESFYEYAGIYYVREKQYDKALNCFSKANKINGYSGRIDFYKNVISKNKGDIDSAYIYIKKAFYLRPRNYDLFNTAINFAISKRDTLEIVKEHELFSQYRPMPKTWDLAVRGLKYSGYNYQNLIKLIDQGLKKFPQDSALTVQKNELLITSYLTGGQNFENKSDLNNALQSYEKALEIDPKNVYISQNIGFNYLKQGQNKKAINTLLEALKHPGLNDGKTEFFLGISYLKENDKTNALKYFNLSKNKNYPAAKQLMYKMQNVGADEAVIKKRKNDLLIADLITEGQKFEENKEMDKALVSYQKALKVDPKSIYAAQNIGFYYLKVGQSKKAINYLLNALKYPGLNDGKTEYFLAICYLKEDDKTNACKYLNISKNKNYSNAEQLLKMCK</sequence>
<comment type="subcellular location">
    <subcellularLocation>
        <location evidence="1">Membrane</location>
        <topology evidence="1">Multi-pass membrane protein</topology>
    </subcellularLocation>
</comment>
<feature type="repeat" description="TPR" evidence="5">
    <location>
        <begin position="515"/>
        <end position="548"/>
    </location>
</feature>
<dbReference type="Pfam" id="PF04932">
    <property type="entry name" value="Wzy_C"/>
    <property type="match status" value="1"/>
</dbReference>
<reference evidence="8 9" key="1">
    <citation type="submission" date="2024-03" db="EMBL/GenBank/DDBJ databases">
        <title>Flavobacterium soyae.</title>
        <authorList>
            <person name="Zheng W."/>
        </authorList>
    </citation>
    <scope>NUCLEOTIDE SEQUENCE [LARGE SCALE GENOMIC DNA]</scope>
    <source>
        <strain evidence="8 9">55</strain>
    </source>
</reference>
<feature type="transmembrane region" description="Helical" evidence="6">
    <location>
        <begin position="112"/>
        <end position="129"/>
    </location>
</feature>
<dbReference type="PANTHER" id="PTHR37422:SF13">
    <property type="entry name" value="LIPOPOLYSACCHARIDE BIOSYNTHESIS PROTEIN PA4999-RELATED"/>
    <property type="match status" value="1"/>
</dbReference>
<dbReference type="SMART" id="SM00028">
    <property type="entry name" value="TPR"/>
    <property type="match status" value="7"/>
</dbReference>
<gene>
    <name evidence="8" type="ORF">AABD74_16460</name>
</gene>
<feature type="transmembrane region" description="Helical" evidence="6">
    <location>
        <begin position="420"/>
        <end position="437"/>
    </location>
</feature>
<dbReference type="RefSeq" id="WP_406843604.1">
    <property type="nucleotide sequence ID" value="NZ_CP150845.1"/>
</dbReference>
<proteinExistence type="predicted"/>
<dbReference type="Gene3D" id="1.25.40.10">
    <property type="entry name" value="Tetratricopeptide repeat domain"/>
    <property type="match status" value="3"/>
</dbReference>
<dbReference type="InterPro" id="IPR011990">
    <property type="entry name" value="TPR-like_helical_dom_sf"/>
</dbReference>
<feature type="transmembrane region" description="Helical" evidence="6">
    <location>
        <begin position="393"/>
        <end position="414"/>
    </location>
</feature>
<keyword evidence="4 6" id="KW-0472">Membrane</keyword>
<feature type="transmembrane region" description="Helical" evidence="6">
    <location>
        <begin position="181"/>
        <end position="201"/>
    </location>
</feature>
<accession>A0ABZ2UBJ1</accession>
<keyword evidence="9" id="KW-1185">Reference proteome</keyword>
<dbReference type="InterPro" id="IPR051533">
    <property type="entry name" value="WaaL-like"/>
</dbReference>
<dbReference type="EMBL" id="CP150845">
    <property type="protein sequence ID" value="WYZ18752.1"/>
    <property type="molecule type" value="Genomic_DNA"/>
</dbReference>
<evidence type="ECO:0000313" key="9">
    <source>
        <dbReference type="Proteomes" id="UP001623852"/>
    </source>
</evidence>
<feature type="transmembrane region" description="Helical" evidence="6">
    <location>
        <begin position="46"/>
        <end position="66"/>
    </location>
</feature>
<feature type="transmembrane region" description="Helical" evidence="6">
    <location>
        <begin position="78"/>
        <end position="100"/>
    </location>
</feature>
<dbReference type="Proteomes" id="UP001623852">
    <property type="component" value="Chromosome"/>
</dbReference>
<feature type="transmembrane region" description="Helical" evidence="6">
    <location>
        <begin position="362"/>
        <end position="381"/>
    </location>
</feature>
<dbReference type="InterPro" id="IPR019734">
    <property type="entry name" value="TPR_rpt"/>
</dbReference>
<evidence type="ECO:0000256" key="2">
    <source>
        <dbReference type="ARBA" id="ARBA00022692"/>
    </source>
</evidence>
<evidence type="ECO:0000256" key="6">
    <source>
        <dbReference type="SAM" id="Phobius"/>
    </source>
</evidence>
<dbReference type="InterPro" id="IPR007016">
    <property type="entry name" value="O-antigen_ligase-rel_domated"/>
</dbReference>
<organism evidence="8 9">
    <name type="scientific">Flavobacterium soyae</name>
    <dbReference type="NCBI Taxonomy" id="2903098"/>
    <lineage>
        <taxon>Bacteria</taxon>
        <taxon>Pseudomonadati</taxon>
        <taxon>Bacteroidota</taxon>
        <taxon>Flavobacteriia</taxon>
        <taxon>Flavobacteriales</taxon>
        <taxon>Flavobacteriaceae</taxon>
        <taxon>Flavobacterium</taxon>
    </lineage>
</organism>
<name>A0ABZ2UBJ1_9FLAO</name>
<keyword evidence="5" id="KW-0802">TPR repeat</keyword>
<feature type="domain" description="O-antigen ligase-related" evidence="7">
    <location>
        <begin position="213"/>
        <end position="369"/>
    </location>
</feature>
<feature type="transmembrane region" description="Helical" evidence="6">
    <location>
        <begin position="258"/>
        <end position="276"/>
    </location>
</feature>
<feature type="transmembrane region" description="Helical" evidence="6">
    <location>
        <begin position="449"/>
        <end position="473"/>
    </location>
</feature>
<dbReference type="Pfam" id="PF13414">
    <property type="entry name" value="TPR_11"/>
    <property type="match status" value="1"/>
</dbReference>
<evidence type="ECO:0000256" key="4">
    <source>
        <dbReference type="ARBA" id="ARBA00023136"/>
    </source>
</evidence>
<keyword evidence="8" id="KW-0436">Ligase</keyword>
<protein>
    <submittedName>
        <fullName evidence="8">O-antigen ligase family protein</fullName>
    </submittedName>
</protein>
<dbReference type="SUPFAM" id="SSF48452">
    <property type="entry name" value="TPR-like"/>
    <property type="match status" value="2"/>
</dbReference>
<feature type="transmembrane region" description="Helical" evidence="6">
    <location>
        <begin position="21"/>
        <end position="40"/>
    </location>
</feature>
<feature type="transmembrane region" description="Helical" evidence="6">
    <location>
        <begin position="230"/>
        <end position="246"/>
    </location>
</feature>
<keyword evidence="2 6" id="KW-0812">Transmembrane</keyword>
<dbReference type="PANTHER" id="PTHR37422">
    <property type="entry name" value="TEICHURONIC ACID BIOSYNTHESIS PROTEIN TUAE"/>
    <property type="match status" value="1"/>
</dbReference>
<evidence type="ECO:0000256" key="3">
    <source>
        <dbReference type="ARBA" id="ARBA00022989"/>
    </source>
</evidence>